<accession>A0A397IWG5</accession>
<keyword evidence="3" id="KW-1185">Reference proteome</keyword>
<gene>
    <name evidence="2" type="ORF">Glove_168g263</name>
</gene>
<keyword evidence="1" id="KW-1133">Transmembrane helix</keyword>
<keyword evidence="1" id="KW-0472">Membrane</keyword>
<evidence type="ECO:0000313" key="2">
    <source>
        <dbReference type="EMBL" id="RHZ78116.1"/>
    </source>
</evidence>
<name>A0A397IWG5_9GLOM</name>
<organism evidence="2 3">
    <name type="scientific">Diversispora epigaea</name>
    <dbReference type="NCBI Taxonomy" id="1348612"/>
    <lineage>
        <taxon>Eukaryota</taxon>
        <taxon>Fungi</taxon>
        <taxon>Fungi incertae sedis</taxon>
        <taxon>Mucoromycota</taxon>
        <taxon>Glomeromycotina</taxon>
        <taxon>Glomeromycetes</taxon>
        <taxon>Diversisporales</taxon>
        <taxon>Diversisporaceae</taxon>
        <taxon>Diversispora</taxon>
    </lineage>
</organism>
<reference evidence="2 3" key="1">
    <citation type="submission" date="2018-08" db="EMBL/GenBank/DDBJ databases">
        <title>Genome and evolution of the arbuscular mycorrhizal fungus Diversispora epigaea (formerly Glomus versiforme) and its bacterial endosymbionts.</title>
        <authorList>
            <person name="Sun X."/>
            <person name="Fei Z."/>
            <person name="Harrison M."/>
        </authorList>
    </citation>
    <scope>NUCLEOTIDE SEQUENCE [LARGE SCALE GENOMIC DNA]</scope>
    <source>
        <strain evidence="2 3">IT104</strain>
    </source>
</reference>
<dbReference type="EMBL" id="PQFF01000158">
    <property type="protein sequence ID" value="RHZ78116.1"/>
    <property type="molecule type" value="Genomic_DNA"/>
</dbReference>
<protein>
    <submittedName>
        <fullName evidence="2">Uncharacterized protein</fullName>
    </submittedName>
</protein>
<dbReference type="Proteomes" id="UP000266861">
    <property type="component" value="Unassembled WGS sequence"/>
</dbReference>
<keyword evidence="1" id="KW-0812">Transmembrane</keyword>
<evidence type="ECO:0000313" key="3">
    <source>
        <dbReference type="Proteomes" id="UP000266861"/>
    </source>
</evidence>
<comment type="caution">
    <text evidence="2">The sequence shown here is derived from an EMBL/GenBank/DDBJ whole genome shotgun (WGS) entry which is preliminary data.</text>
</comment>
<evidence type="ECO:0000256" key="1">
    <source>
        <dbReference type="SAM" id="Phobius"/>
    </source>
</evidence>
<feature type="transmembrane region" description="Helical" evidence="1">
    <location>
        <begin position="29"/>
        <end position="50"/>
    </location>
</feature>
<dbReference type="AlphaFoldDB" id="A0A397IWG5"/>
<proteinExistence type="predicted"/>
<sequence>MEICQSIKYPNGQILEVHQLYRQGFIQEIFYTIVIDYMILIIVVCSTNSVNFMAEERNTNQENSESIILSEESCVVCHITFKDIAEMNRTHFNLDSIDG</sequence>